<evidence type="ECO:0000313" key="2">
    <source>
        <dbReference type="Proteomes" id="UP000005819"/>
    </source>
</evidence>
<dbReference type="Proteomes" id="UP000005819">
    <property type="component" value="Unassembled WGS sequence"/>
</dbReference>
<reference evidence="1" key="1">
    <citation type="submission" date="2007-10" db="EMBL/GenBank/DDBJ databases">
        <authorList>
            <person name="Fulton L."/>
            <person name="Clifton S."/>
            <person name="Fulton B."/>
            <person name="Xu J."/>
            <person name="Minx P."/>
            <person name="Pepin K.H."/>
            <person name="Johnson M."/>
            <person name="Thiruvilangam P."/>
            <person name="Bhonagiri V."/>
            <person name="Nash W.E."/>
            <person name="Mardis E.R."/>
            <person name="Wilson R.K."/>
        </authorList>
    </citation>
    <scope>NUCLEOTIDE SEQUENCE [LARGE SCALE GENOMIC DNA]</scope>
    <source>
        <strain evidence="1">DSM 17216</strain>
    </source>
</reference>
<reference evidence="1" key="2">
    <citation type="submission" date="2013-09" db="EMBL/GenBank/DDBJ databases">
        <title>Draft genome sequence of Alistipes putredinis (DSM 17216).</title>
        <authorList>
            <person name="Sudarsanam P."/>
            <person name="Ley R."/>
            <person name="Guruge J."/>
            <person name="Turnbaugh P.J."/>
            <person name="Mahowald M."/>
            <person name="Liep D."/>
            <person name="Gordon J."/>
        </authorList>
    </citation>
    <scope>NUCLEOTIDE SEQUENCE</scope>
    <source>
        <strain evidence="1">DSM 17216</strain>
    </source>
</reference>
<accession>B0MXW6</accession>
<proteinExistence type="predicted"/>
<keyword evidence="2" id="KW-1185">Reference proteome</keyword>
<dbReference type="EMBL" id="ABFK02000020">
    <property type="protein sequence ID" value="EDS02452.1"/>
    <property type="molecule type" value="Genomic_DNA"/>
</dbReference>
<evidence type="ECO:0000313" key="1">
    <source>
        <dbReference type="EMBL" id="EDS02452.1"/>
    </source>
</evidence>
<dbReference type="HOGENOM" id="CLU_3179357_0_0_10"/>
<comment type="caution">
    <text evidence="1">The sequence shown here is derived from an EMBL/GenBank/DDBJ whole genome shotgun (WGS) entry which is preliminary data.</text>
</comment>
<organism evidence="1 2">
    <name type="scientific">Alistipes putredinis DSM 17216</name>
    <dbReference type="NCBI Taxonomy" id="445970"/>
    <lineage>
        <taxon>Bacteria</taxon>
        <taxon>Pseudomonadati</taxon>
        <taxon>Bacteroidota</taxon>
        <taxon>Bacteroidia</taxon>
        <taxon>Bacteroidales</taxon>
        <taxon>Rikenellaceae</taxon>
        <taxon>Alistipes</taxon>
    </lineage>
</organism>
<dbReference type="AlphaFoldDB" id="B0MXW6"/>
<protein>
    <submittedName>
        <fullName evidence="1">Uncharacterized protein</fullName>
    </submittedName>
</protein>
<sequence>MFPAYTIFAQAKHRRKRQYLCDVIIMPFLRNVVFSTNEITFRDYIL</sequence>
<name>B0MXW6_9BACT</name>
<gene>
    <name evidence="1" type="ORF">ALIPUT_01978</name>
</gene>